<dbReference type="Proteomes" id="UP000652219">
    <property type="component" value="Unassembled WGS sequence"/>
</dbReference>
<keyword evidence="4" id="KW-1185">Reference proteome</keyword>
<feature type="domain" description="2EXR" evidence="2">
    <location>
        <begin position="112"/>
        <end position="223"/>
    </location>
</feature>
<comment type="caution">
    <text evidence="3">The sequence shown here is derived from an EMBL/GenBank/DDBJ whole genome shotgun (WGS) entry which is preliminary data.</text>
</comment>
<sequence length="367" mass="41177">MANHSATDPMAAATQSLMDAVQSYVRAAVASEVANGPSQAAGAEAASLKTQYDTALQENRELKDKIKKIEIQAEQEKKKDSFRAILSNYSGNYSGIDFHDKCSRHSNSKAEFRQFKKLPLELRNKIWKLALPGGRLFELSGPDSHFHRIMRAAHTDPNQANPVATARVAAGLPDMSVTAHKTPKIRLACREANNAFLEAGSFEFGLFGGSYKGVWFNHAEDILYLRAEPTNWTNIDMSRVVRVAIPHTKLLNKDNCVAKIDVVLDHFTSCREVIMLQAVDWELRSCIPHPRMPAKLYHLRGDDIVGNHDYPMEMSTDLGNVVVWRDVKRIIEQLWGEQVVEVRNLSEGRVPKLVGMEMLRARPGLFD</sequence>
<evidence type="ECO:0000313" key="3">
    <source>
        <dbReference type="EMBL" id="KAF6811113.1"/>
    </source>
</evidence>
<accession>A0A8H6MWR7</accession>
<dbReference type="PANTHER" id="PTHR35910">
    <property type="entry name" value="2EXR DOMAIN-CONTAINING PROTEIN"/>
    <property type="match status" value="1"/>
</dbReference>
<dbReference type="EMBL" id="WIGN01000078">
    <property type="protein sequence ID" value="KAF6811113.1"/>
    <property type="molecule type" value="Genomic_DNA"/>
</dbReference>
<keyword evidence="1" id="KW-0175">Coiled coil</keyword>
<dbReference type="Pfam" id="PF20150">
    <property type="entry name" value="2EXR"/>
    <property type="match status" value="1"/>
</dbReference>
<feature type="coiled-coil region" evidence="1">
    <location>
        <begin position="45"/>
        <end position="79"/>
    </location>
</feature>
<reference evidence="3 4" key="1">
    <citation type="journal article" date="2020" name="Phytopathology">
        <title>Genome Sequence Resources of Colletotrichum truncatum, C. plurivorum, C. musicola, and C. sojae: Four Species Pathogenic to Soybean (Glycine max).</title>
        <authorList>
            <person name="Rogerio F."/>
            <person name="Boufleur T.R."/>
            <person name="Ciampi-Guillardi M."/>
            <person name="Sukno S.A."/>
            <person name="Thon M.R."/>
            <person name="Massola Junior N.S."/>
            <person name="Baroncelli R."/>
        </authorList>
    </citation>
    <scope>NUCLEOTIDE SEQUENCE [LARGE SCALE GENOMIC DNA]</scope>
    <source>
        <strain evidence="3 4">LFN0009</strain>
    </source>
</reference>
<organism evidence="3 4">
    <name type="scientific">Colletotrichum sojae</name>
    <dbReference type="NCBI Taxonomy" id="2175907"/>
    <lineage>
        <taxon>Eukaryota</taxon>
        <taxon>Fungi</taxon>
        <taxon>Dikarya</taxon>
        <taxon>Ascomycota</taxon>
        <taxon>Pezizomycotina</taxon>
        <taxon>Sordariomycetes</taxon>
        <taxon>Hypocreomycetidae</taxon>
        <taxon>Glomerellales</taxon>
        <taxon>Glomerellaceae</taxon>
        <taxon>Colletotrichum</taxon>
        <taxon>Colletotrichum orchidearum species complex</taxon>
    </lineage>
</organism>
<gene>
    <name evidence="3" type="ORF">CSOJ01_05918</name>
</gene>
<evidence type="ECO:0000313" key="4">
    <source>
        <dbReference type="Proteomes" id="UP000652219"/>
    </source>
</evidence>
<name>A0A8H6MWR7_9PEZI</name>
<evidence type="ECO:0000259" key="2">
    <source>
        <dbReference type="Pfam" id="PF20150"/>
    </source>
</evidence>
<dbReference type="PANTHER" id="PTHR35910:SF6">
    <property type="entry name" value="2EXR DOMAIN-CONTAINING PROTEIN"/>
    <property type="match status" value="1"/>
</dbReference>
<dbReference type="InterPro" id="IPR045518">
    <property type="entry name" value="2EXR"/>
</dbReference>
<evidence type="ECO:0000256" key="1">
    <source>
        <dbReference type="SAM" id="Coils"/>
    </source>
</evidence>
<protein>
    <recommendedName>
        <fullName evidence="2">2EXR domain-containing protein</fullName>
    </recommendedName>
</protein>
<proteinExistence type="predicted"/>
<dbReference type="AlphaFoldDB" id="A0A8H6MWR7"/>